<dbReference type="PROSITE" id="PS51257">
    <property type="entry name" value="PROKAR_LIPOPROTEIN"/>
    <property type="match status" value="1"/>
</dbReference>
<evidence type="ECO:0000313" key="3">
    <source>
        <dbReference type="EMBL" id="QEG39188.1"/>
    </source>
</evidence>
<accession>A0A5B9QJG0</accession>
<dbReference type="OrthoDB" id="9805123at2"/>
<organism evidence="3 4">
    <name type="scientific">Roseimaritima ulvae</name>
    <dbReference type="NCBI Taxonomy" id="980254"/>
    <lineage>
        <taxon>Bacteria</taxon>
        <taxon>Pseudomonadati</taxon>
        <taxon>Planctomycetota</taxon>
        <taxon>Planctomycetia</taxon>
        <taxon>Pirellulales</taxon>
        <taxon>Pirellulaceae</taxon>
        <taxon>Roseimaritima</taxon>
    </lineage>
</organism>
<dbReference type="Proteomes" id="UP000325286">
    <property type="component" value="Chromosome"/>
</dbReference>
<feature type="region of interest" description="Disordered" evidence="1">
    <location>
        <begin position="517"/>
        <end position="536"/>
    </location>
</feature>
<dbReference type="InterPro" id="IPR029058">
    <property type="entry name" value="AB_hydrolase_fold"/>
</dbReference>
<keyword evidence="4" id="KW-1185">Reference proteome</keyword>
<dbReference type="KEGG" id="rul:UC8_11490"/>
<dbReference type="InterPro" id="IPR000383">
    <property type="entry name" value="Xaa-Pro-like_dom"/>
</dbReference>
<protein>
    <submittedName>
        <fullName evidence="3">X-Pro dipeptidyl-peptidase (S15 family)</fullName>
    </submittedName>
</protein>
<dbReference type="InterPro" id="IPR011044">
    <property type="entry name" value="Quino_amine_DH_bsu"/>
</dbReference>
<proteinExistence type="predicted"/>
<feature type="domain" description="Xaa-Pro dipeptidyl-peptidase-like" evidence="2">
    <location>
        <begin position="111"/>
        <end position="219"/>
    </location>
</feature>
<dbReference type="EMBL" id="CP042914">
    <property type="protein sequence ID" value="QEG39188.1"/>
    <property type="molecule type" value="Genomic_DNA"/>
</dbReference>
<dbReference type="Pfam" id="PF02129">
    <property type="entry name" value="Peptidase_S15"/>
    <property type="match status" value="1"/>
</dbReference>
<dbReference type="InterPro" id="IPR050261">
    <property type="entry name" value="FrsA_esterase"/>
</dbReference>
<dbReference type="GO" id="GO:0016787">
    <property type="term" value="F:hydrolase activity"/>
    <property type="evidence" value="ECO:0007669"/>
    <property type="project" value="InterPro"/>
</dbReference>
<dbReference type="AlphaFoldDB" id="A0A5B9QJG0"/>
<gene>
    <name evidence="3" type="ORF">UC8_11490</name>
</gene>
<evidence type="ECO:0000313" key="4">
    <source>
        <dbReference type="Proteomes" id="UP000325286"/>
    </source>
</evidence>
<name>A0A5B9QJG0_9BACT</name>
<evidence type="ECO:0000259" key="2">
    <source>
        <dbReference type="Pfam" id="PF02129"/>
    </source>
</evidence>
<dbReference type="RefSeq" id="WP_084427341.1">
    <property type="nucleotide sequence ID" value="NZ_CP042914.1"/>
</dbReference>
<reference evidence="3 4" key="1">
    <citation type="submission" date="2019-08" db="EMBL/GenBank/DDBJ databases">
        <title>Deep-cultivation of Planctomycetes and their phenomic and genomic characterization uncovers novel biology.</title>
        <authorList>
            <person name="Wiegand S."/>
            <person name="Jogler M."/>
            <person name="Boedeker C."/>
            <person name="Pinto D."/>
            <person name="Vollmers J."/>
            <person name="Rivas-Marin E."/>
            <person name="Kohn T."/>
            <person name="Peeters S.H."/>
            <person name="Heuer A."/>
            <person name="Rast P."/>
            <person name="Oberbeckmann S."/>
            <person name="Bunk B."/>
            <person name="Jeske O."/>
            <person name="Meyerdierks A."/>
            <person name="Storesund J.E."/>
            <person name="Kallscheuer N."/>
            <person name="Luecker S."/>
            <person name="Lage O.M."/>
            <person name="Pohl T."/>
            <person name="Merkel B.J."/>
            <person name="Hornburger P."/>
            <person name="Mueller R.-W."/>
            <person name="Bruemmer F."/>
            <person name="Labrenz M."/>
            <person name="Spormann A.M."/>
            <person name="Op den Camp H."/>
            <person name="Overmann J."/>
            <person name="Amann R."/>
            <person name="Jetten M.S.M."/>
            <person name="Mascher T."/>
            <person name="Medema M.H."/>
            <person name="Devos D.P."/>
            <person name="Kaster A.-K."/>
            <person name="Ovreas L."/>
            <person name="Rohde M."/>
            <person name="Galperin M.Y."/>
            <person name="Jogler C."/>
        </authorList>
    </citation>
    <scope>NUCLEOTIDE SEQUENCE [LARGE SCALE GENOMIC DNA]</scope>
    <source>
        <strain evidence="3 4">UC8</strain>
    </source>
</reference>
<sequence>MPARFAGHRFAGHILYSVATLARAWAALSYLSIACLAACLLLGCKPTTSPPPSPPAPTPVAPPSWMERRAEAPQVFDTPPVTHPFTQPTYAPEGVRAVEYTSRDSTGETLRLYAWLVMPDDAEVKREAITRPAVVYFHSGHELGASDLEQVRPFLDAGFAVMLPSLRGENGNPGHFELFWGEVDDALAAVRWLAKQPEIDGEHIYTFGHSAGGGISALLSLADADVPIRFSGSCGGLYRPSHLRDWNPAPPFASENPRDYQLRTLLDNVASMKRSHYAYLGLADPLCENLITPSSPHLNTRFVLGDHFSSLPIAVADFARQMFRDAFLNEFELPVSLRPLAWKHWDDIPETSVVPEHEPPALWKVQADPTTEPLNFFREDVRCEIMMRDRTGYHGDVVFPRGFENVAKIHATEAAPRPGVSIIDLSTMLVTSGHPTAVFPILHRNSYSYGGSGPDRFAFRWPGSNNPVDSQSMPGVKIPYGVYAASPGGRYVAAFSDQFELLVWDAANEQLVGRNPLPKLPARERQPAGSRGRLMPAELGFSPDGKEFAAVVGEIGNMYLVNYHWESGAITAFFPTVTPWSGHRSVKYPNRYRLQFLENGHGWLVEYGKRIIDRHTGQRRGAFTSAGLDKDYYRIDMATFTVPRVISGNRVLAVMQNPVSLFRQRVQTIHLSVEEEQTE</sequence>
<evidence type="ECO:0000256" key="1">
    <source>
        <dbReference type="SAM" id="MobiDB-lite"/>
    </source>
</evidence>
<dbReference type="Gene3D" id="3.40.50.1820">
    <property type="entry name" value="alpha/beta hydrolase"/>
    <property type="match status" value="1"/>
</dbReference>
<dbReference type="SUPFAM" id="SSF50969">
    <property type="entry name" value="YVTN repeat-like/Quinoprotein amine dehydrogenase"/>
    <property type="match status" value="1"/>
</dbReference>
<dbReference type="PANTHER" id="PTHR22946">
    <property type="entry name" value="DIENELACTONE HYDROLASE DOMAIN-CONTAINING PROTEIN-RELATED"/>
    <property type="match status" value="1"/>
</dbReference>
<dbReference type="SUPFAM" id="SSF53474">
    <property type="entry name" value="alpha/beta-Hydrolases"/>
    <property type="match status" value="1"/>
</dbReference>